<dbReference type="PANTHER" id="PTHR37735">
    <property type="entry name" value="OS08G0567000 PROTEIN"/>
    <property type="match status" value="1"/>
</dbReference>
<name>A0ABD3SUY2_9LAMI</name>
<protein>
    <recommendedName>
        <fullName evidence="3">DUF7794 domain-containing protein</fullName>
    </recommendedName>
</protein>
<sequence>MDPRSAYVLALVFALSLHSKVINGDSSAIFLDSPTRNFLRHSAPKIPTLSPSEVGAAASVLLGLSPPSTLTEVSSSKLNEVLMPNPFDRPSAVLMLEITGVEGSQHIIESDKSAASSALRVKVVGNEPRMDIHLSEGEVSLFSLNEVAADAECSDKELSDFASWLGGSYVEDASAPLHGELIVPVANGAFLRLHMSKKADREFTTSLIILINNIRRAMEMHAVLANSEHSPAELITGRFDGIKALQDHYGTEGVAGDGLEVFFTSISKIFDTLQSAYQGGIVGVLFHDGSRGSESENMLHVTVTSRSSARALQETEASIDTKIAEVIFVRITLAWTTGIILLLATILGIYYLVSMPITKDTLLYSNVKLD</sequence>
<proteinExistence type="predicted"/>
<dbReference type="Pfam" id="PF25070">
    <property type="entry name" value="DUF7794"/>
    <property type="match status" value="1"/>
</dbReference>
<keyword evidence="1" id="KW-0472">Membrane</keyword>
<keyword evidence="5" id="KW-1185">Reference proteome</keyword>
<dbReference type="EMBL" id="JBJXBP010000005">
    <property type="protein sequence ID" value="KAL3828372.1"/>
    <property type="molecule type" value="Genomic_DNA"/>
</dbReference>
<feature type="transmembrane region" description="Helical" evidence="1">
    <location>
        <begin position="333"/>
        <end position="353"/>
    </location>
</feature>
<dbReference type="PANTHER" id="PTHR37735:SF1">
    <property type="entry name" value="OS08G0567000 PROTEIN"/>
    <property type="match status" value="1"/>
</dbReference>
<evidence type="ECO:0000256" key="2">
    <source>
        <dbReference type="SAM" id="SignalP"/>
    </source>
</evidence>
<evidence type="ECO:0000313" key="4">
    <source>
        <dbReference type="EMBL" id="KAL3828372.1"/>
    </source>
</evidence>
<reference evidence="4 5" key="1">
    <citation type="submission" date="2024-12" db="EMBL/GenBank/DDBJ databases">
        <title>The unique morphological basis and parallel evolutionary history of personate flowers in Penstemon.</title>
        <authorList>
            <person name="Depatie T.H."/>
            <person name="Wessinger C.A."/>
        </authorList>
    </citation>
    <scope>NUCLEOTIDE SEQUENCE [LARGE SCALE GENOMIC DNA]</scope>
    <source>
        <strain evidence="4">WTNN_2</strain>
        <tissue evidence="4">Leaf</tissue>
    </source>
</reference>
<gene>
    <name evidence="4" type="ORF">ACJIZ3_017174</name>
</gene>
<organism evidence="4 5">
    <name type="scientific">Penstemon smallii</name>
    <dbReference type="NCBI Taxonomy" id="265156"/>
    <lineage>
        <taxon>Eukaryota</taxon>
        <taxon>Viridiplantae</taxon>
        <taxon>Streptophyta</taxon>
        <taxon>Embryophyta</taxon>
        <taxon>Tracheophyta</taxon>
        <taxon>Spermatophyta</taxon>
        <taxon>Magnoliopsida</taxon>
        <taxon>eudicotyledons</taxon>
        <taxon>Gunneridae</taxon>
        <taxon>Pentapetalae</taxon>
        <taxon>asterids</taxon>
        <taxon>lamiids</taxon>
        <taxon>Lamiales</taxon>
        <taxon>Plantaginaceae</taxon>
        <taxon>Cheloneae</taxon>
        <taxon>Penstemon</taxon>
    </lineage>
</organism>
<evidence type="ECO:0000259" key="3">
    <source>
        <dbReference type="Pfam" id="PF25070"/>
    </source>
</evidence>
<dbReference type="InterPro" id="IPR056696">
    <property type="entry name" value="DUF7794"/>
</dbReference>
<keyword evidence="2" id="KW-0732">Signal</keyword>
<keyword evidence="1" id="KW-1133">Transmembrane helix</keyword>
<feature type="chain" id="PRO_5044788675" description="DUF7794 domain-containing protein" evidence="2">
    <location>
        <begin position="25"/>
        <end position="370"/>
    </location>
</feature>
<accession>A0ABD3SUY2</accession>
<evidence type="ECO:0000256" key="1">
    <source>
        <dbReference type="SAM" id="Phobius"/>
    </source>
</evidence>
<dbReference type="AlphaFoldDB" id="A0ABD3SUY2"/>
<evidence type="ECO:0000313" key="5">
    <source>
        <dbReference type="Proteomes" id="UP001634393"/>
    </source>
</evidence>
<feature type="signal peptide" evidence="2">
    <location>
        <begin position="1"/>
        <end position="24"/>
    </location>
</feature>
<comment type="caution">
    <text evidence="4">The sequence shown here is derived from an EMBL/GenBank/DDBJ whole genome shotgun (WGS) entry which is preliminary data.</text>
</comment>
<feature type="domain" description="DUF7794" evidence="3">
    <location>
        <begin position="25"/>
        <end position="287"/>
    </location>
</feature>
<dbReference type="Proteomes" id="UP001634393">
    <property type="component" value="Unassembled WGS sequence"/>
</dbReference>
<keyword evidence="1" id="KW-0812">Transmembrane</keyword>